<sequence length="153" mass="15095">MSSAAAGVVSALSATGRTGAGRCAVGRSKRSASTVTVRVSAESRGASVTSCFAAIDDLRLRESPKLVARLDSVPDSNVGEAASSTSVLGSPSPTEPDEVSAGSGSGSGSSAAPSPDSCEDDSEDDSDVLPESDVDPVDPLPLDDDPLLSPSSA</sequence>
<dbReference type="EMBL" id="PDCR01000065">
    <property type="protein sequence ID" value="PEG51161.1"/>
    <property type="molecule type" value="Genomic_DNA"/>
</dbReference>
<reference evidence="2 3" key="1">
    <citation type="submission" date="2017-10" db="EMBL/GenBank/DDBJ databases">
        <title>The new phylogeny of genus Mycobacterium.</title>
        <authorList>
            <person name="Tortoli E."/>
            <person name="Trovato A."/>
            <person name="Cirillo D.M."/>
        </authorList>
    </citation>
    <scope>NUCLEOTIDE SEQUENCE [LARGE SCALE GENOMIC DNA]</scope>
    <source>
        <strain evidence="2 3">IP141170001</strain>
    </source>
</reference>
<feature type="region of interest" description="Disordered" evidence="1">
    <location>
        <begin position="1"/>
        <end position="45"/>
    </location>
</feature>
<dbReference type="RefSeq" id="WP_073859653.1">
    <property type="nucleotide sequence ID" value="NZ_PDCR01000065.1"/>
</dbReference>
<feature type="region of interest" description="Disordered" evidence="1">
    <location>
        <begin position="68"/>
        <end position="153"/>
    </location>
</feature>
<feature type="compositionally biased region" description="Polar residues" evidence="1">
    <location>
        <begin position="82"/>
        <end position="92"/>
    </location>
</feature>
<evidence type="ECO:0000313" key="2">
    <source>
        <dbReference type="EMBL" id="PEG51161.1"/>
    </source>
</evidence>
<dbReference type="STRING" id="1801.BRW64_27475"/>
<feature type="compositionally biased region" description="Low complexity" evidence="1">
    <location>
        <begin position="1"/>
        <end position="14"/>
    </location>
</feature>
<evidence type="ECO:0000256" key="1">
    <source>
        <dbReference type="SAM" id="MobiDB-lite"/>
    </source>
</evidence>
<organism evidence="2 3">
    <name type="scientific">Mycolicibacterium diernhoferi</name>
    <dbReference type="NCBI Taxonomy" id="1801"/>
    <lineage>
        <taxon>Bacteria</taxon>
        <taxon>Bacillati</taxon>
        <taxon>Actinomycetota</taxon>
        <taxon>Actinomycetes</taxon>
        <taxon>Mycobacteriales</taxon>
        <taxon>Mycobacteriaceae</taxon>
        <taxon>Mycolicibacterium</taxon>
    </lineage>
</organism>
<name>A0A1Q4H486_9MYCO</name>
<dbReference type="Proteomes" id="UP000220340">
    <property type="component" value="Unassembled WGS sequence"/>
</dbReference>
<accession>A0A1Q4H486</accession>
<comment type="caution">
    <text evidence="2">The sequence shown here is derived from an EMBL/GenBank/DDBJ whole genome shotgun (WGS) entry which is preliminary data.</text>
</comment>
<proteinExistence type="predicted"/>
<evidence type="ECO:0000313" key="3">
    <source>
        <dbReference type="Proteomes" id="UP000220340"/>
    </source>
</evidence>
<protein>
    <submittedName>
        <fullName evidence="2">Uncharacterized protein</fullName>
    </submittedName>
</protein>
<keyword evidence="3" id="KW-1185">Reference proteome</keyword>
<feature type="compositionally biased region" description="Acidic residues" evidence="1">
    <location>
        <begin position="117"/>
        <end position="146"/>
    </location>
</feature>
<dbReference type="AlphaFoldDB" id="A0A1Q4H486"/>
<gene>
    <name evidence="2" type="ORF">CRI78_28020</name>
</gene>